<evidence type="ECO:0000313" key="1">
    <source>
        <dbReference type="EMBL" id="GEO10826.1"/>
    </source>
</evidence>
<comment type="caution">
    <text evidence="1">The sequence shown here is derived from an EMBL/GenBank/DDBJ whole genome shotgun (WGS) entry which is preliminary data.</text>
</comment>
<dbReference type="Proteomes" id="UP000321513">
    <property type="component" value="Unassembled WGS sequence"/>
</dbReference>
<protein>
    <submittedName>
        <fullName evidence="1">Uncharacterized protein</fullName>
    </submittedName>
</protein>
<proteinExistence type="predicted"/>
<sequence>MRVTRIVLKLLVLFIIVRGFYDNWKYFNENKMQAEIPPIKSGVYDVIRFAVNRDTLAPLITDTVRWQDLIFERGGMGSIKTFDTSFRRRYGRGYFFYKPDSIKQTLEFKKFPEDSLPIFSMNFLMPDSNTVRLWGKKQNDSLYVELKKSNRHFQLAERQFHWLSEANR</sequence>
<keyword evidence="2" id="KW-1185">Reference proteome</keyword>
<reference evidence="1 2" key="1">
    <citation type="submission" date="2019-07" db="EMBL/GenBank/DDBJ databases">
        <title>Whole genome shotgun sequence of Segetibacter aerophilus NBRC 106135.</title>
        <authorList>
            <person name="Hosoyama A."/>
            <person name="Uohara A."/>
            <person name="Ohji S."/>
            <person name="Ichikawa N."/>
        </authorList>
    </citation>
    <scope>NUCLEOTIDE SEQUENCE [LARGE SCALE GENOMIC DNA]</scope>
    <source>
        <strain evidence="1 2">NBRC 106135</strain>
    </source>
</reference>
<dbReference type="EMBL" id="BJYT01000013">
    <property type="protein sequence ID" value="GEO10826.1"/>
    <property type="molecule type" value="Genomic_DNA"/>
</dbReference>
<name>A0A512BFT8_9BACT</name>
<evidence type="ECO:0000313" key="2">
    <source>
        <dbReference type="Proteomes" id="UP000321513"/>
    </source>
</evidence>
<accession>A0A512BFT8</accession>
<gene>
    <name evidence="1" type="ORF">SAE01_33220</name>
</gene>
<organism evidence="1 2">
    <name type="scientific">Segetibacter aerophilus</name>
    <dbReference type="NCBI Taxonomy" id="670293"/>
    <lineage>
        <taxon>Bacteria</taxon>
        <taxon>Pseudomonadati</taxon>
        <taxon>Bacteroidota</taxon>
        <taxon>Chitinophagia</taxon>
        <taxon>Chitinophagales</taxon>
        <taxon>Chitinophagaceae</taxon>
        <taxon>Segetibacter</taxon>
    </lineage>
</organism>
<dbReference type="AlphaFoldDB" id="A0A512BFT8"/>